<evidence type="ECO:0000313" key="1">
    <source>
        <dbReference type="EMBL" id="JAS07780.1"/>
    </source>
</evidence>
<gene>
    <name evidence="1" type="ORF">g.4370</name>
</gene>
<feature type="non-terminal residue" evidence="1">
    <location>
        <position position="263"/>
    </location>
</feature>
<protein>
    <submittedName>
        <fullName evidence="1">Uncharacterized protein</fullName>
    </submittedName>
</protein>
<sequence length="263" mass="30712">QKEGNNVIEIMKGKITDLKPIKSVLKREPIKTFEEEDNEDDDVVINDFIVVSEEEFYNKLDSNGYQLSNYFRQVKEVTLLDNECKGEIAWYKQWLPLLESAFKVNEYLHIQEKQELVYTSFIQKLNIDISKFILQEKGNLPFNKNYFTDTLLCCGLEITGVKMANHNIPLDPQTLLNVTSLKLLPLRDNYQQLEEFFTTTLQLLSETYFLSWKQKVTQIILCEIINEKMDILKEIVEKIGCTQKHIKIKHVATSLDDLSALLH</sequence>
<organism evidence="1">
    <name type="scientific">Clastoptera arizonana</name>
    <name type="common">Arizona spittle bug</name>
    <dbReference type="NCBI Taxonomy" id="38151"/>
    <lineage>
        <taxon>Eukaryota</taxon>
        <taxon>Metazoa</taxon>
        <taxon>Ecdysozoa</taxon>
        <taxon>Arthropoda</taxon>
        <taxon>Hexapoda</taxon>
        <taxon>Insecta</taxon>
        <taxon>Pterygota</taxon>
        <taxon>Neoptera</taxon>
        <taxon>Paraneoptera</taxon>
        <taxon>Hemiptera</taxon>
        <taxon>Auchenorrhyncha</taxon>
        <taxon>Cercopoidea</taxon>
        <taxon>Clastopteridae</taxon>
        <taxon>Clastoptera</taxon>
    </lineage>
</organism>
<reference evidence="1" key="1">
    <citation type="submission" date="2015-12" db="EMBL/GenBank/DDBJ databases">
        <title>De novo transcriptome assembly of four potential Pierce s Disease insect vectors from Arizona vineyards.</title>
        <authorList>
            <person name="Tassone E.E."/>
        </authorList>
    </citation>
    <scope>NUCLEOTIDE SEQUENCE</scope>
</reference>
<name>A0A1B6C3G2_9HEMI</name>
<dbReference type="EMBL" id="GEDC01029518">
    <property type="protein sequence ID" value="JAS07780.1"/>
    <property type="molecule type" value="Transcribed_RNA"/>
</dbReference>
<dbReference type="Gene3D" id="3.10.129.110">
    <property type="entry name" value="Polyketide synthase dehydratase"/>
    <property type="match status" value="1"/>
</dbReference>
<feature type="non-terminal residue" evidence="1">
    <location>
        <position position="1"/>
    </location>
</feature>
<dbReference type="InterPro" id="IPR042104">
    <property type="entry name" value="PKS_dehydratase_sf"/>
</dbReference>
<dbReference type="AlphaFoldDB" id="A0A1B6C3G2"/>
<accession>A0A1B6C3G2</accession>
<proteinExistence type="predicted"/>